<evidence type="ECO:0000313" key="2">
    <source>
        <dbReference type="Proteomes" id="UP000011713"/>
    </source>
</evidence>
<name>M4BKP5_HYAAE</name>
<evidence type="ECO:0000313" key="1">
    <source>
        <dbReference type="EnsemblProtists" id="HpaP806978"/>
    </source>
</evidence>
<reference evidence="2" key="1">
    <citation type="journal article" date="2010" name="Science">
        <title>Signatures of adaptation to obligate biotrophy in the Hyaloperonospora arabidopsidis genome.</title>
        <authorList>
            <person name="Baxter L."/>
            <person name="Tripathy S."/>
            <person name="Ishaque N."/>
            <person name="Boot N."/>
            <person name="Cabral A."/>
            <person name="Kemen E."/>
            <person name="Thines M."/>
            <person name="Ah-Fong A."/>
            <person name="Anderson R."/>
            <person name="Badejoko W."/>
            <person name="Bittner-Eddy P."/>
            <person name="Boore J.L."/>
            <person name="Chibucos M.C."/>
            <person name="Coates M."/>
            <person name="Dehal P."/>
            <person name="Delehaunty K."/>
            <person name="Dong S."/>
            <person name="Downton P."/>
            <person name="Dumas B."/>
            <person name="Fabro G."/>
            <person name="Fronick C."/>
            <person name="Fuerstenberg S.I."/>
            <person name="Fulton L."/>
            <person name="Gaulin E."/>
            <person name="Govers F."/>
            <person name="Hughes L."/>
            <person name="Humphray S."/>
            <person name="Jiang R.H."/>
            <person name="Judelson H."/>
            <person name="Kamoun S."/>
            <person name="Kyung K."/>
            <person name="Meijer H."/>
            <person name="Minx P."/>
            <person name="Morris P."/>
            <person name="Nelson J."/>
            <person name="Phuntumart V."/>
            <person name="Qutob D."/>
            <person name="Rehmany A."/>
            <person name="Rougon-Cardoso A."/>
            <person name="Ryden P."/>
            <person name="Torto-Alalibo T."/>
            <person name="Studholme D."/>
            <person name="Wang Y."/>
            <person name="Win J."/>
            <person name="Wood J."/>
            <person name="Clifton S.W."/>
            <person name="Rogers J."/>
            <person name="Van den Ackerveken G."/>
            <person name="Jones J.D."/>
            <person name="McDowell J.M."/>
            <person name="Beynon J."/>
            <person name="Tyler B.M."/>
        </authorList>
    </citation>
    <scope>NUCLEOTIDE SEQUENCE [LARGE SCALE GENOMIC DNA]</scope>
    <source>
        <strain evidence="2">Emoy2</strain>
    </source>
</reference>
<dbReference type="InParanoid" id="M4BKP5"/>
<dbReference type="Proteomes" id="UP000011713">
    <property type="component" value="Unassembled WGS sequence"/>
</dbReference>
<keyword evidence="2" id="KW-1185">Reference proteome</keyword>
<organism evidence="1 2">
    <name type="scientific">Hyaloperonospora arabidopsidis (strain Emoy2)</name>
    <name type="common">Downy mildew agent</name>
    <name type="synonym">Peronospora arabidopsidis</name>
    <dbReference type="NCBI Taxonomy" id="559515"/>
    <lineage>
        <taxon>Eukaryota</taxon>
        <taxon>Sar</taxon>
        <taxon>Stramenopiles</taxon>
        <taxon>Oomycota</taxon>
        <taxon>Peronosporomycetes</taxon>
        <taxon>Peronosporales</taxon>
        <taxon>Peronosporaceae</taxon>
        <taxon>Hyaloperonospora</taxon>
    </lineage>
</organism>
<dbReference type="AlphaFoldDB" id="M4BKP5"/>
<dbReference type="VEuPathDB" id="FungiDB:HpaG806978"/>
<proteinExistence type="predicted"/>
<dbReference type="HOGENOM" id="CLU_2517401_0_0_1"/>
<protein>
    <submittedName>
        <fullName evidence="1">Uncharacterized protein</fullName>
    </submittedName>
</protein>
<dbReference type="EnsemblProtists" id="HpaT806978">
    <property type="protein sequence ID" value="HpaP806978"/>
    <property type="gene ID" value="HpaG806978"/>
</dbReference>
<accession>M4BKP5</accession>
<dbReference type="EMBL" id="JH598362">
    <property type="status" value="NOT_ANNOTATED_CDS"/>
    <property type="molecule type" value="Genomic_DNA"/>
</dbReference>
<sequence>MAGTLPLGQKLMILCTQLRARKNGKVGVKSLHPVKKRNTQSRLCSHFAPFAGYQPYVRGVCSARIRIGDTSKADNKLQMPDGTGC</sequence>
<reference evidence="1" key="2">
    <citation type="submission" date="2015-06" db="UniProtKB">
        <authorList>
            <consortium name="EnsemblProtists"/>
        </authorList>
    </citation>
    <scope>IDENTIFICATION</scope>
    <source>
        <strain evidence="1">Emoy2</strain>
    </source>
</reference>